<accession>A0A919C9H3</accession>
<name>A0A919C9H3_9ACTN</name>
<organism evidence="1 2">
    <name type="scientific">Streptomyces finlayi</name>
    <dbReference type="NCBI Taxonomy" id="67296"/>
    <lineage>
        <taxon>Bacteria</taxon>
        <taxon>Bacillati</taxon>
        <taxon>Actinomycetota</taxon>
        <taxon>Actinomycetes</taxon>
        <taxon>Kitasatosporales</taxon>
        <taxon>Streptomycetaceae</taxon>
        <taxon>Streptomyces</taxon>
    </lineage>
</organism>
<proteinExistence type="predicted"/>
<evidence type="ECO:0000313" key="2">
    <source>
        <dbReference type="Proteomes" id="UP000638353"/>
    </source>
</evidence>
<evidence type="ECO:0000313" key="1">
    <source>
        <dbReference type="EMBL" id="GHC91505.1"/>
    </source>
</evidence>
<protein>
    <submittedName>
        <fullName evidence="1">Uncharacterized protein</fullName>
    </submittedName>
</protein>
<dbReference type="EMBL" id="BMVC01000004">
    <property type="protein sequence ID" value="GHC91505.1"/>
    <property type="molecule type" value="Genomic_DNA"/>
</dbReference>
<dbReference type="Proteomes" id="UP000638353">
    <property type="component" value="Unassembled WGS sequence"/>
</dbReference>
<gene>
    <name evidence="1" type="ORF">GCM10010334_26590</name>
</gene>
<reference evidence="1" key="2">
    <citation type="submission" date="2020-09" db="EMBL/GenBank/DDBJ databases">
        <authorList>
            <person name="Sun Q."/>
            <person name="Ohkuma M."/>
        </authorList>
    </citation>
    <scope>NUCLEOTIDE SEQUENCE</scope>
    <source>
        <strain evidence="1">JCM 4637</strain>
    </source>
</reference>
<reference evidence="1" key="1">
    <citation type="journal article" date="2014" name="Int. J. Syst. Evol. Microbiol.">
        <title>Complete genome sequence of Corynebacterium casei LMG S-19264T (=DSM 44701T), isolated from a smear-ripened cheese.</title>
        <authorList>
            <consortium name="US DOE Joint Genome Institute (JGI-PGF)"/>
            <person name="Walter F."/>
            <person name="Albersmeier A."/>
            <person name="Kalinowski J."/>
            <person name="Ruckert C."/>
        </authorList>
    </citation>
    <scope>NUCLEOTIDE SEQUENCE</scope>
    <source>
        <strain evidence="1">JCM 4637</strain>
    </source>
</reference>
<dbReference type="AlphaFoldDB" id="A0A919C9H3"/>
<dbReference type="RefSeq" id="WP_189823762.1">
    <property type="nucleotide sequence ID" value="NZ_BMVC01000004.1"/>
</dbReference>
<sequence length="68" mass="7376">MTSTTLTASDECCPLCYRRGEAGATWWVLRSSHRTSEGEVEYCYGRCGCLVILLAGELVKVTPGGPPH</sequence>
<comment type="caution">
    <text evidence="1">The sequence shown here is derived from an EMBL/GenBank/DDBJ whole genome shotgun (WGS) entry which is preliminary data.</text>
</comment>